<keyword evidence="7" id="KW-0406">Ion transport</keyword>
<dbReference type="PANTHER" id="PTHR32024:SF2">
    <property type="entry name" value="TRK SYSTEM POTASSIUM UPTAKE PROTEIN TRKG-RELATED"/>
    <property type="match status" value="1"/>
</dbReference>
<dbReference type="AlphaFoldDB" id="A0AAW9RLT3"/>
<dbReference type="RefSeq" id="WP_340330899.1">
    <property type="nucleotide sequence ID" value="NZ_JAZHOF010000007.1"/>
</dbReference>
<evidence type="ECO:0000256" key="1">
    <source>
        <dbReference type="ARBA" id="ARBA00004651"/>
    </source>
</evidence>
<accession>A0AAW9RLT3</accession>
<name>A0AAW9RLT3_9HYPH</name>
<dbReference type="Pfam" id="PF02386">
    <property type="entry name" value="TrkH"/>
    <property type="match status" value="2"/>
</dbReference>
<keyword evidence="3" id="KW-0813">Transport</keyword>
<dbReference type="Proteomes" id="UP001378188">
    <property type="component" value="Unassembled WGS sequence"/>
</dbReference>
<evidence type="ECO:0000256" key="2">
    <source>
        <dbReference type="ARBA" id="ARBA00009137"/>
    </source>
</evidence>
<evidence type="ECO:0000313" key="11">
    <source>
        <dbReference type="Proteomes" id="UP001378188"/>
    </source>
</evidence>
<feature type="transmembrane region" description="Helical" evidence="9">
    <location>
        <begin position="230"/>
        <end position="251"/>
    </location>
</feature>
<feature type="transmembrane region" description="Helical" evidence="9">
    <location>
        <begin position="271"/>
        <end position="289"/>
    </location>
</feature>
<reference evidence="10 11" key="1">
    <citation type="submission" date="2024-02" db="EMBL/GenBank/DDBJ databases">
        <title>Genome analysis and characterization of Microbaculum marinisediminis sp. nov., isolated from marine sediment.</title>
        <authorList>
            <person name="Du Z.-J."/>
            <person name="Ye Y.-Q."/>
            <person name="Zhang Z.-R."/>
            <person name="Yuan S.-M."/>
            <person name="Zhang X.-Y."/>
        </authorList>
    </citation>
    <scope>NUCLEOTIDE SEQUENCE [LARGE SCALE GENOMIC DNA]</scope>
    <source>
        <strain evidence="10 11">SDUM1044001</strain>
    </source>
</reference>
<feature type="transmembrane region" description="Helical" evidence="9">
    <location>
        <begin position="325"/>
        <end position="348"/>
    </location>
</feature>
<proteinExistence type="inferred from homology"/>
<dbReference type="PANTHER" id="PTHR32024">
    <property type="entry name" value="TRK SYSTEM POTASSIUM UPTAKE PROTEIN TRKG-RELATED"/>
    <property type="match status" value="1"/>
</dbReference>
<feature type="transmembrane region" description="Helical" evidence="9">
    <location>
        <begin position="390"/>
        <end position="410"/>
    </location>
</feature>
<evidence type="ECO:0000313" key="10">
    <source>
        <dbReference type="EMBL" id="MEJ8573197.1"/>
    </source>
</evidence>
<comment type="caution">
    <text evidence="10">The sequence shown here is derived from an EMBL/GenBank/DDBJ whole genome shotgun (WGS) entry which is preliminary data.</text>
</comment>
<comment type="subcellular location">
    <subcellularLocation>
        <location evidence="1">Cell membrane</location>
        <topology evidence="1">Multi-pass membrane protein</topology>
    </subcellularLocation>
</comment>
<keyword evidence="5 9" id="KW-0812">Transmembrane</keyword>
<feature type="transmembrane region" description="Helical" evidence="9">
    <location>
        <begin position="69"/>
        <end position="91"/>
    </location>
</feature>
<comment type="similarity">
    <text evidence="2">Belongs to the TrkH potassium transport family.</text>
</comment>
<dbReference type="InterPro" id="IPR003445">
    <property type="entry name" value="Cat_transpt"/>
</dbReference>
<feature type="transmembrane region" description="Helical" evidence="9">
    <location>
        <begin position="36"/>
        <end position="57"/>
    </location>
</feature>
<feature type="transmembrane region" description="Helical" evidence="9">
    <location>
        <begin position="177"/>
        <end position="198"/>
    </location>
</feature>
<sequence>MIAVLYIFAYFLAALALALLFPALVAIGLGEGAVGLDFLISAALWIFIAGAMMLSLRGRERRLRPAERYLLALLVWLLLPAVTTIPLMMTIDGFGFVDAYFEAVSGLTTTGASLLPPADELPRGIVLWLAMMQWFGGATTLLIVVLALAPLGVGGLPEAHSRLIEHGGLPEKRRLLLVFRDIFPMYLSATAITFILLASTELQAFEALCLAFSTISTGGFSPRSADIAEYVPTFGVVVMMVAMLYGATNVLWHRDLLHLRRVRAVSQRESVWTIGLCVGLGVVAGYAYFEAAGRGAGAAFRDGLFTATSLLTTSGFEIRNASFEIFPLAVVVIVMAIGAASFSTAGGIKLFRIGAMFIQGSRELNRLVYPHGVRPSKLGGQSYDIQTMKAIWVGFLAFVLAAITLSLVLASEGVPYEGAVLAALSALSNVGPVYSSDWAISTGWPAYAQMSEVARLALCMGMILGRLEVIAFLGLIVFIVRRG</sequence>
<protein>
    <submittedName>
        <fullName evidence="10">Potassium transporter TrkG</fullName>
    </submittedName>
</protein>
<dbReference type="GO" id="GO:0005886">
    <property type="term" value="C:plasma membrane"/>
    <property type="evidence" value="ECO:0007669"/>
    <property type="project" value="UniProtKB-SubCell"/>
</dbReference>
<dbReference type="GO" id="GO:0008324">
    <property type="term" value="F:monoatomic cation transmembrane transporter activity"/>
    <property type="evidence" value="ECO:0007669"/>
    <property type="project" value="InterPro"/>
</dbReference>
<feature type="transmembrane region" description="Helical" evidence="9">
    <location>
        <begin position="453"/>
        <end position="480"/>
    </location>
</feature>
<keyword evidence="6 9" id="KW-1133">Transmembrane helix</keyword>
<dbReference type="EMBL" id="JAZHOF010000007">
    <property type="protein sequence ID" value="MEJ8573197.1"/>
    <property type="molecule type" value="Genomic_DNA"/>
</dbReference>
<keyword evidence="8 9" id="KW-0472">Membrane</keyword>
<gene>
    <name evidence="10" type="ORF">V3328_17020</name>
</gene>
<evidence type="ECO:0000256" key="7">
    <source>
        <dbReference type="ARBA" id="ARBA00023065"/>
    </source>
</evidence>
<keyword evidence="11" id="KW-1185">Reference proteome</keyword>
<evidence type="ECO:0000256" key="6">
    <source>
        <dbReference type="ARBA" id="ARBA00022989"/>
    </source>
</evidence>
<organism evidence="10 11">
    <name type="scientific">Microbaculum marinum</name>
    <dbReference type="NCBI Taxonomy" id="1764581"/>
    <lineage>
        <taxon>Bacteria</taxon>
        <taxon>Pseudomonadati</taxon>
        <taxon>Pseudomonadota</taxon>
        <taxon>Alphaproteobacteria</taxon>
        <taxon>Hyphomicrobiales</taxon>
        <taxon>Tepidamorphaceae</taxon>
        <taxon>Microbaculum</taxon>
    </lineage>
</organism>
<evidence type="ECO:0000256" key="4">
    <source>
        <dbReference type="ARBA" id="ARBA00022475"/>
    </source>
</evidence>
<feature type="transmembrane region" description="Helical" evidence="9">
    <location>
        <begin position="125"/>
        <end position="156"/>
    </location>
</feature>
<evidence type="ECO:0000256" key="9">
    <source>
        <dbReference type="SAM" id="Phobius"/>
    </source>
</evidence>
<dbReference type="GO" id="GO:0030001">
    <property type="term" value="P:metal ion transport"/>
    <property type="evidence" value="ECO:0007669"/>
    <property type="project" value="UniProtKB-ARBA"/>
</dbReference>
<evidence type="ECO:0000256" key="3">
    <source>
        <dbReference type="ARBA" id="ARBA00022448"/>
    </source>
</evidence>
<evidence type="ECO:0000256" key="5">
    <source>
        <dbReference type="ARBA" id="ARBA00022692"/>
    </source>
</evidence>
<evidence type="ECO:0000256" key="8">
    <source>
        <dbReference type="ARBA" id="ARBA00023136"/>
    </source>
</evidence>
<keyword evidence="4" id="KW-1003">Cell membrane</keyword>